<keyword evidence="6 14" id="KW-1133">Transmembrane helix</keyword>
<dbReference type="GO" id="GO:0005886">
    <property type="term" value="C:plasma membrane"/>
    <property type="evidence" value="ECO:0007669"/>
    <property type="project" value="TreeGrafter"/>
</dbReference>
<evidence type="ECO:0000256" key="9">
    <source>
        <dbReference type="ARBA" id="ARBA00023136"/>
    </source>
</evidence>
<dbReference type="Gene3D" id="1.10.287.820">
    <property type="entry name" value="Acid-sensing ion channel domain"/>
    <property type="match status" value="1"/>
</dbReference>
<accession>A0A9J6BZ73</accession>
<dbReference type="AlphaFoldDB" id="A0A9J6BZ73"/>
<evidence type="ECO:0000256" key="6">
    <source>
        <dbReference type="ARBA" id="ARBA00022989"/>
    </source>
</evidence>
<keyword evidence="11 12" id="KW-0407">Ion channel</keyword>
<evidence type="ECO:0000256" key="8">
    <source>
        <dbReference type="ARBA" id="ARBA00023065"/>
    </source>
</evidence>
<evidence type="ECO:0000313" key="15">
    <source>
        <dbReference type="EMBL" id="KAG5675135.1"/>
    </source>
</evidence>
<evidence type="ECO:0000256" key="14">
    <source>
        <dbReference type="SAM" id="Phobius"/>
    </source>
</evidence>
<dbReference type="OrthoDB" id="6021021at2759"/>
<dbReference type="Pfam" id="PF00858">
    <property type="entry name" value="ASC"/>
    <property type="match status" value="1"/>
</dbReference>
<evidence type="ECO:0000256" key="10">
    <source>
        <dbReference type="ARBA" id="ARBA00023201"/>
    </source>
</evidence>
<evidence type="ECO:0000313" key="16">
    <source>
        <dbReference type="Proteomes" id="UP001107558"/>
    </source>
</evidence>
<dbReference type="InterPro" id="IPR001873">
    <property type="entry name" value="ENaC"/>
</dbReference>
<proteinExistence type="inferred from homology"/>
<keyword evidence="7" id="KW-0915">Sodium</keyword>
<evidence type="ECO:0000256" key="2">
    <source>
        <dbReference type="ARBA" id="ARBA00007193"/>
    </source>
</evidence>
<keyword evidence="10 12" id="KW-0739">Sodium transport</keyword>
<organism evidence="15 16">
    <name type="scientific">Polypedilum vanderplanki</name>
    <name type="common">Sleeping chironomid midge</name>
    <dbReference type="NCBI Taxonomy" id="319348"/>
    <lineage>
        <taxon>Eukaryota</taxon>
        <taxon>Metazoa</taxon>
        <taxon>Ecdysozoa</taxon>
        <taxon>Arthropoda</taxon>
        <taxon>Hexapoda</taxon>
        <taxon>Insecta</taxon>
        <taxon>Pterygota</taxon>
        <taxon>Neoptera</taxon>
        <taxon>Endopterygota</taxon>
        <taxon>Diptera</taxon>
        <taxon>Nematocera</taxon>
        <taxon>Chironomoidea</taxon>
        <taxon>Chironomidae</taxon>
        <taxon>Chironominae</taxon>
        <taxon>Polypedilum</taxon>
        <taxon>Polypedilum</taxon>
    </lineage>
</organism>
<evidence type="ECO:0000256" key="5">
    <source>
        <dbReference type="ARBA" id="ARBA00022692"/>
    </source>
</evidence>
<keyword evidence="5 12" id="KW-0812">Transmembrane</keyword>
<reference evidence="15" key="1">
    <citation type="submission" date="2021-03" db="EMBL/GenBank/DDBJ databases">
        <title>Chromosome level genome of the anhydrobiotic midge Polypedilum vanderplanki.</title>
        <authorList>
            <person name="Yoshida Y."/>
            <person name="Kikawada T."/>
            <person name="Gusev O."/>
        </authorList>
    </citation>
    <scope>NUCLEOTIDE SEQUENCE</scope>
    <source>
        <strain evidence="15">NIAS01</strain>
        <tissue evidence="15">Whole body or cell culture</tissue>
    </source>
</reference>
<dbReference type="GO" id="GO:0015280">
    <property type="term" value="F:ligand-gated sodium channel activity"/>
    <property type="evidence" value="ECO:0007669"/>
    <property type="project" value="TreeGrafter"/>
</dbReference>
<comment type="similarity">
    <text evidence="2 12">Belongs to the amiloride-sensitive sodium channel (TC 1.A.6) family.</text>
</comment>
<dbReference type="Proteomes" id="UP001107558">
    <property type="component" value="Chromosome 2"/>
</dbReference>
<feature type="region of interest" description="Disordered" evidence="13">
    <location>
        <begin position="458"/>
        <end position="480"/>
    </location>
</feature>
<comment type="caution">
    <text evidence="15">The sequence shown here is derived from an EMBL/GenBank/DDBJ whole genome shotgun (WGS) entry which is preliminary data.</text>
</comment>
<evidence type="ECO:0000256" key="1">
    <source>
        <dbReference type="ARBA" id="ARBA00004141"/>
    </source>
</evidence>
<keyword evidence="16" id="KW-1185">Reference proteome</keyword>
<dbReference type="PANTHER" id="PTHR11690">
    <property type="entry name" value="AMILORIDE-SENSITIVE SODIUM CHANNEL-RELATED"/>
    <property type="match status" value="1"/>
</dbReference>
<gene>
    <name evidence="15" type="ORF">PVAND_005064</name>
</gene>
<comment type="subcellular location">
    <subcellularLocation>
        <location evidence="1">Membrane</location>
        <topology evidence="1">Multi-pass membrane protein</topology>
    </subcellularLocation>
</comment>
<evidence type="ECO:0000256" key="3">
    <source>
        <dbReference type="ARBA" id="ARBA00022448"/>
    </source>
</evidence>
<keyword evidence="9 14" id="KW-0472">Membrane</keyword>
<evidence type="ECO:0000256" key="11">
    <source>
        <dbReference type="ARBA" id="ARBA00023303"/>
    </source>
</evidence>
<evidence type="ECO:0000256" key="7">
    <source>
        <dbReference type="ARBA" id="ARBA00023053"/>
    </source>
</evidence>
<feature type="compositionally biased region" description="Basic and acidic residues" evidence="13">
    <location>
        <begin position="608"/>
        <end position="632"/>
    </location>
</feature>
<keyword evidence="8 12" id="KW-0406">Ion transport</keyword>
<dbReference type="PANTHER" id="PTHR11690:SF288">
    <property type="entry name" value="AMILORIDE-SENSITIVE NA+ CHANNEL-RELATED"/>
    <property type="match status" value="1"/>
</dbReference>
<name>A0A9J6BZ73_POLVA</name>
<keyword evidence="4 12" id="KW-0894">Sodium channel</keyword>
<keyword evidence="3 12" id="KW-0813">Transport</keyword>
<protein>
    <submittedName>
        <fullName evidence="15">Uncharacterized protein</fullName>
    </submittedName>
</protein>
<feature type="region of interest" description="Disordered" evidence="13">
    <location>
        <begin position="590"/>
        <end position="632"/>
    </location>
</feature>
<evidence type="ECO:0000256" key="13">
    <source>
        <dbReference type="SAM" id="MobiDB-lite"/>
    </source>
</evidence>
<evidence type="ECO:0000256" key="4">
    <source>
        <dbReference type="ARBA" id="ARBA00022461"/>
    </source>
</evidence>
<sequence>MGKACGICLKGFVYLLSLAGVAYFAFQIYKKWMIDPEIKPKITDPSENEIPFPAITICSPVFAKNQLANYNNFMTNIANHRQFELDPKEQNYLAANTHWCAPNIGGYVLDKCTNRTELNIVKLLNESSLRSNELFVSCYLRNYMVECPKIFTRILTDYGYCYTFNMQGYHTVFNEDQISDEFDSYRNIKISENVKLDDGYISFSSRAGKVNSATVYMQLNETDATNYCVPFGRIYKVIFHLPNEIPTPFHKPYYISYDHRRVITLTAKTIKTDDALREYPPDKRGCYFENERKLQFFNSYSKAHCDFECFANYTVKKCGCAKFSMPRTNDTPVCDLDNAHCYFYATNEWTEFDDDEDKKKTPCDCLPTCNDIKYNVKMNDVDVAFDDINDLAGFKFYNKSYRSRISFQFLDYIGEERLNVIGKDLKDFIDEYGVPIGIVIMCTFLPIVNKIIDRFSGDEEEEEEGADGGGDVEQGVSEDQLKQDIKKELDEIVGKDVMDTIDQAHQDYELAKEVKADAMEKYQKGKGVFNTLQEVNELKADVDDIRSYIPDSIQDKAKSSIADHSKEFLDTIQQINRDINIVSRSLNQTTNDFSTKDLSEGEEAVETDEVKSEKESENDDKSDTFNDEYKFK</sequence>
<evidence type="ECO:0000256" key="12">
    <source>
        <dbReference type="RuleBase" id="RU000679"/>
    </source>
</evidence>
<dbReference type="EMBL" id="JADBJN010000002">
    <property type="protein sequence ID" value="KAG5675135.1"/>
    <property type="molecule type" value="Genomic_DNA"/>
</dbReference>
<feature type="transmembrane region" description="Helical" evidence="14">
    <location>
        <begin position="12"/>
        <end position="29"/>
    </location>
</feature>